<comment type="caution">
    <text evidence="7">The sequence shown here is derived from an EMBL/GenBank/DDBJ whole genome shotgun (WGS) entry which is preliminary data.</text>
</comment>
<dbReference type="OrthoDB" id="9782229at2"/>
<feature type="signal peptide" evidence="5">
    <location>
        <begin position="1"/>
        <end position="27"/>
    </location>
</feature>
<evidence type="ECO:0000256" key="3">
    <source>
        <dbReference type="ARBA" id="ARBA00023237"/>
    </source>
</evidence>
<dbReference type="PANTHER" id="PTHR30329">
    <property type="entry name" value="STATOR ELEMENT OF FLAGELLAR MOTOR COMPLEX"/>
    <property type="match status" value="1"/>
</dbReference>
<dbReference type="EMBL" id="VNHU01000003">
    <property type="protein sequence ID" value="TYP75241.1"/>
    <property type="molecule type" value="Genomic_DNA"/>
</dbReference>
<protein>
    <submittedName>
        <fullName evidence="7">Outer membrane protein OmpA-like peptidoglycan-associated protein</fullName>
    </submittedName>
</protein>
<keyword evidence="2 4" id="KW-0472">Membrane</keyword>
<dbReference type="InterPro" id="IPR050330">
    <property type="entry name" value="Bact_OuterMem_StrucFunc"/>
</dbReference>
<dbReference type="PANTHER" id="PTHR30329:SF21">
    <property type="entry name" value="LIPOPROTEIN YIAD-RELATED"/>
    <property type="match status" value="1"/>
</dbReference>
<evidence type="ECO:0000313" key="7">
    <source>
        <dbReference type="EMBL" id="TYP75241.1"/>
    </source>
</evidence>
<evidence type="ECO:0000313" key="8">
    <source>
        <dbReference type="Proteomes" id="UP000324376"/>
    </source>
</evidence>
<name>A0A5S5C738_9FLAO</name>
<dbReference type="InterPro" id="IPR006665">
    <property type="entry name" value="OmpA-like"/>
</dbReference>
<evidence type="ECO:0000256" key="1">
    <source>
        <dbReference type="ARBA" id="ARBA00004442"/>
    </source>
</evidence>
<keyword evidence="3" id="KW-0998">Cell outer membrane</keyword>
<comment type="subcellular location">
    <subcellularLocation>
        <location evidence="1">Cell outer membrane</location>
    </subcellularLocation>
</comment>
<dbReference type="SUPFAM" id="SSF103088">
    <property type="entry name" value="OmpA-like"/>
    <property type="match status" value="1"/>
</dbReference>
<dbReference type="InterPro" id="IPR039567">
    <property type="entry name" value="Gly-zipper"/>
</dbReference>
<dbReference type="PROSITE" id="PS51257">
    <property type="entry name" value="PROKAR_LIPOPROTEIN"/>
    <property type="match status" value="1"/>
</dbReference>
<dbReference type="Proteomes" id="UP000324376">
    <property type="component" value="Unassembled WGS sequence"/>
</dbReference>
<evidence type="ECO:0000259" key="6">
    <source>
        <dbReference type="PROSITE" id="PS51123"/>
    </source>
</evidence>
<dbReference type="PROSITE" id="PS51123">
    <property type="entry name" value="OMPA_2"/>
    <property type="match status" value="1"/>
</dbReference>
<dbReference type="AlphaFoldDB" id="A0A5S5C738"/>
<gene>
    <name evidence="7" type="ORF">BD809_103305</name>
</gene>
<sequence length="231" mass="24671">MRTYIRKIVTVLTAVALLSSCDSIKNANNTQKGAVIGTAGGAVIGGVIGNNVGNKENSVLGAIIGGVVGGVAGGVIGKQMDKQAQKIEEEIPGAEVTRVGEGIDVVFDENSGVYFDTNKHNINAKSRATLNKLVGIFKEYPNTNLLVEGHTDSTGDDAYNMTLSKKRANAVTSYLILQGVDSGRFKTLWHGETMPKYDNSTAEGRSKNRRVELGIVANETMIREAEEQVKQ</sequence>
<dbReference type="InterPro" id="IPR036737">
    <property type="entry name" value="OmpA-like_sf"/>
</dbReference>
<evidence type="ECO:0000256" key="2">
    <source>
        <dbReference type="ARBA" id="ARBA00023136"/>
    </source>
</evidence>
<reference evidence="7 8" key="1">
    <citation type="submission" date="2019-07" db="EMBL/GenBank/DDBJ databases">
        <title>Genomic Encyclopedia of Archaeal and Bacterial Type Strains, Phase II (KMG-II): from individual species to whole genera.</title>
        <authorList>
            <person name="Goeker M."/>
        </authorList>
    </citation>
    <scope>NUCLEOTIDE SEQUENCE [LARGE SCALE GENOMIC DNA]</scope>
    <source>
        <strain evidence="7 8">DSM 17527</strain>
    </source>
</reference>
<accession>A0A5S5C738</accession>
<evidence type="ECO:0000256" key="4">
    <source>
        <dbReference type="PROSITE-ProRule" id="PRU00473"/>
    </source>
</evidence>
<dbReference type="InterPro" id="IPR006664">
    <property type="entry name" value="OMP_bac"/>
</dbReference>
<dbReference type="Pfam" id="PF00691">
    <property type="entry name" value="OmpA"/>
    <property type="match status" value="1"/>
</dbReference>
<proteinExistence type="predicted"/>
<dbReference type="RefSeq" id="WP_148782232.1">
    <property type="nucleotide sequence ID" value="NZ_VNHU01000003.1"/>
</dbReference>
<evidence type="ECO:0000256" key="5">
    <source>
        <dbReference type="SAM" id="SignalP"/>
    </source>
</evidence>
<dbReference type="CDD" id="cd07185">
    <property type="entry name" value="OmpA_C-like"/>
    <property type="match status" value="1"/>
</dbReference>
<feature type="domain" description="OmpA-like" evidence="6">
    <location>
        <begin position="102"/>
        <end position="219"/>
    </location>
</feature>
<keyword evidence="5" id="KW-0732">Signal</keyword>
<feature type="chain" id="PRO_5024414015" evidence="5">
    <location>
        <begin position="28"/>
        <end position="231"/>
    </location>
</feature>
<dbReference type="PRINTS" id="PR01021">
    <property type="entry name" value="OMPADOMAIN"/>
</dbReference>
<dbReference type="GO" id="GO:0009279">
    <property type="term" value="C:cell outer membrane"/>
    <property type="evidence" value="ECO:0007669"/>
    <property type="project" value="UniProtKB-SubCell"/>
</dbReference>
<dbReference type="Gene3D" id="3.30.1330.60">
    <property type="entry name" value="OmpA-like domain"/>
    <property type="match status" value="1"/>
</dbReference>
<organism evidence="7 8">
    <name type="scientific">Aquimarina intermedia</name>
    <dbReference type="NCBI Taxonomy" id="350814"/>
    <lineage>
        <taxon>Bacteria</taxon>
        <taxon>Pseudomonadati</taxon>
        <taxon>Bacteroidota</taxon>
        <taxon>Flavobacteriia</taxon>
        <taxon>Flavobacteriales</taxon>
        <taxon>Flavobacteriaceae</taxon>
        <taxon>Aquimarina</taxon>
    </lineage>
</organism>
<keyword evidence="8" id="KW-1185">Reference proteome</keyword>
<dbReference type="Pfam" id="PF13488">
    <property type="entry name" value="Gly-zipper_Omp"/>
    <property type="match status" value="1"/>
</dbReference>